<proteinExistence type="predicted"/>
<reference evidence="1 2" key="1">
    <citation type="submission" date="2016-07" db="EMBL/GenBank/DDBJ databases">
        <title>Draft genome of Scalindua rubra, obtained from a brine-seawater interface in the Red Sea, sheds light on salt adaptation in anammox bacteria.</title>
        <authorList>
            <person name="Speth D.R."/>
            <person name="Lagkouvardos I."/>
            <person name="Wang Y."/>
            <person name="Qian P.-Y."/>
            <person name="Dutilh B.E."/>
            <person name="Jetten M.S."/>
        </authorList>
    </citation>
    <scope>NUCLEOTIDE SEQUENCE [LARGE SCALE GENOMIC DNA]</scope>
    <source>
        <strain evidence="1">BSI-1</strain>
    </source>
</reference>
<protein>
    <submittedName>
        <fullName evidence="1">Uncharacterized protein</fullName>
    </submittedName>
</protein>
<dbReference type="AlphaFoldDB" id="A0A1E3X785"/>
<dbReference type="EMBL" id="MAYW01000113">
    <property type="protein sequence ID" value="ODS31500.1"/>
    <property type="molecule type" value="Genomic_DNA"/>
</dbReference>
<evidence type="ECO:0000313" key="1">
    <source>
        <dbReference type="EMBL" id="ODS31500.1"/>
    </source>
</evidence>
<name>A0A1E3X785_9BACT</name>
<gene>
    <name evidence="1" type="ORF">SCARUB_03369</name>
</gene>
<organism evidence="1 2">
    <name type="scientific">Candidatus Scalindua rubra</name>
    <dbReference type="NCBI Taxonomy" id="1872076"/>
    <lineage>
        <taxon>Bacteria</taxon>
        <taxon>Pseudomonadati</taxon>
        <taxon>Planctomycetota</taxon>
        <taxon>Candidatus Brocadiia</taxon>
        <taxon>Candidatus Brocadiales</taxon>
        <taxon>Candidatus Scalinduaceae</taxon>
        <taxon>Candidatus Scalindua</taxon>
    </lineage>
</organism>
<comment type="caution">
    <text evidence="1">The sequence shown here is derived from an EMBL/GenBank/DDBJ whole genome shotgun (WGS) entry which is preliminary data.</text>
</comment>
<dbReference type="Proteomes" id="UP000094056">
    <property type="component" value="Unassembled WGS sequence"/>
</dbReference>
<accession>A0A1E3X785</accession>
<sequence>MDRFNVKYKGTGFRGYPIGTVAYYGTDRNTAIKAVASIMKKKRDKEPSAMKKWLSEDIINNEKIQKDISAFLKKNKAKSIVITESPIGCIHEEGQDYPVGEDCPFCPFWKGKQ</sequence>
<evidence type="ECO:0000313" key="2">
    <source>
        <dbReference type="Proteomes" id="UP000094056"/>
    </source>
</evidence>